<proteinExistence type="predicted"/>
<gene>
    <name evidence="1" type="ORF">SAMN02799620_05369</name>
</gene>
<sequence>MKRRGTSLFSERAVRQSGTISIVPFTFRNKIRLTDDFVVTSEMPRDQAYVAEQGDDGHYVAVFTDQRGTVTFYGQGYETPELAADAGTRWRRHLMIALAREGIGADFGDGGNPWSPGTFTKAAAAGKGVALRDYRLNVYEEDSNVVLIQNREATTMDADYVAPQDNSRSLEAIVDGPLARVSCLRYTVDERLELALNLLHLSYFESNPETRNVTLVTAIEALIVQAKRSSDVVDQLDKLIKQVKADEIGRIARNTILNALGNMKNQSINEAGQDLAEKFLTEDYDSLPPKDFFKRSYVDRCNLVHGSIKRPGSKTLRSRNPILTKFVTDLLDAVIFAN</sequence>
<reference evidence="2" key="1">
    <citation type="submission" date="2016-10" db="EMBL/GenBank/DDBJ databases">
        <authorList>
            <person name="Varghese N."/>
            <person name="Submissions S."/>
        </authorList>
    </citation>
    <scope>NUCLEOTIDE SEQUENCE [LARGE SCALE GENOMIC DNA]</scope>
    <source>
        <strain evidence="2">UNC267MFSha1.1M11</strain>
    </source>
</reference>
<evidence type="ECO:0000313" key="1">
    <source>
        <dbReference type="EMBL" id="SCX31512.1"/>
    </source>
</evidence>
<dbReference type="EMBL" id="FMUB01000013">
    <property type="protein sequence ID" value="SCX31512.1"/>
    <property type="molecule type" value="Genomic_DNA"/>
</dbReference>
<evidence type="ECO:0000313" key="2">
    <source>
        <dbReference type="Proteomes" id="UP000199707"/>
    </source>
</evidence>
<organism evidence="1 2">
    <name type="scientific">Mycolicibacterium fluoranthenivorans</name>
    <dbReference type="NCBI Taxonomy" id="258505"/>
    <lineage>
        <taxon>Bacteria</taxon>
        <taxon>Bacillati</taxon>
        <taxon>Actinomycetota</taxon>
        <taxon>Actinomycetes</taxon>
        <taxon>Mycobacteriales</taxon>
        <taxon>Mycobacteriaceae</taxon>
        <taxon>Mycolicibacterium</taxon>
    </lineage>
</organism>
<dbReference type="Proteomes" id="UP000199707">
    <property type="component" value="Unassembled WGS sequence"/>
</dbReference>
<dbReference type="AlphaFoldDB" id="A0A1G4WX53"/>
<accession>A0A1G4WX53</accession>
<name>A0A1G4WX53_9MYCO</name>
<protein>
    <submittedName>
        <fullName evidence="1">Uncharacterized protein</fullName>
    </submittedName>
</protein>